<dbReference type="Pfam" id="PF01602">
    <property type="entry name" value="Adaptin_N"/>
    <property type="match status" value="1"/>
</dbReference>
<dbReference type="InterPro" id="IPR011989">
    <property type="entry name" value="ARM-like"/>
</dbReference>
<accession>A0A166QLT0</accession>
<gene>
    <name evidence="8" type="ORF">FIBSPDRAFT_917932</name>
</gene>
<keyword evidence="4" id="KW-0653">Protein transport</keyword>
<feature type="compositionally biased region" description="Low complexity" evidence="6">
    <location>
        <begin position="723"/>
        <end position="733"/>
    </location>
</feature>
<dbReference type="Gene3D" id="1.25.10.10">
    <property type="entry name" value="Leucine-rich Repeat Variant"/>
    <property type="match status" value="1"/>
</dbReference>
<dbReference type="GO" id="GO:0006886">
    <property type="term" value="P:intracellular protein transport"/>
    <property type="evidence" value="ECO:0007669"/>
    <property type="project" value="InterPro"/>
</dbReference>
<evidence type="ECO:0000256" key="2">
    <source>
        <dbReference type="ARBA" id="ARBA00006613"/>
    </source>
</evidence>
<evidence type="ECO:0000259" key="7">
    <source>
        <dbReference type="Pfam" id="PF01602"/>
    </source>
</evidence>
<dbReference type="GO" id="GO:0016192">
    <property type="term" value="P:vesicle-mediated transport"/>
    <property type="evidence" value="ECO:0007669"/>
    <property type="project" value="InterPro"/>
</dbReference>
<feature type="compositionally biased region" description="Basic and acidic residues" evidence="6">
    <location>
        <begin position="737"/>
        <end position="750"/>
    </location>
</feature>
<evidence type="ECO:0000256" key="5">
    <source>
        <dbReference type="ARBA" id="ARBA00023136"/>
    </source>
</evidence>
<comment type="similarity">
    <text evidence="2">Belongs to the adaptor complexes large subunit family.</text>
</comment>
<feature type="compositionally biased region" description="Acidic residues" evidence="6">
    <location>
        <begin position="767"/>
        <end position="794"/>
    </location>
</feature>
<dbReference type="InterPro" id="IPR016024">
    <property type="entry name" value="ARM-type_fold"/>
</dbReference>
<dbReference type="InterPro" id="IPR026740">
    <property type="entry name" value="AP3_beta"/>
</dbReference>
<dbReference type="InterPro" id="IPR002553">
    <property type="entry name" value="Clathrin/coatomer_adapt-like_N"/>
</dbReference>
<dbReference type="EMBL" id="KV417509">
    <property type="protein sequence ID" value="KZP27303.1"/>
    <property type="molecule type" value="Genomic_DNA"/>
</dbReference>
<dbReference type="GO" id="GO:0030123">
    <property type="term" value="C:AP-3 adaptor complex"/>
    <property type="evidence" value="ECO:0007669"/>
    <property type="project" value="InterPro"/>
</dbReference>
<evidence type="ECO:0000313" key="8">
    <source>
        <dbReference type="EMBL" id="KZP27303.1"/>
    </source>
</evidence>
<evidence type="ECO:0000256" key="3">
    <source>
        <dbReference type="ARBA" id="ARBA00022448"/>
    </source>
</evidence>
<dbReference type="PANTHER" id="PTHR11134">
    <property type="entry name" value="ADAPTOR COMPLEX SUBUNIT BETA FAMILY MEMBER"/>
    <property type="match status" value="1"/>
</dbReference>
<dbReference type="SUPFAM" id="SSF48371">
    <property type="entry name" value="ARM repeat"/>
    <property type="match status" value="1"/>
</dbReference>
<keyword evidence="3" id="KW-0813">Transport</keyword>
<dbReference type="InterPro" id="IPR026739">
    <property type="entry name" value="AP_beta"/>
</dbReference>
<comment type="subcellular location">
    <subcellularLocation>
        <location evidence="1">Endomembrane system</location>
    </subcellularLocation>
</comment>
<evidence type="ECO:0000256" key="4">
    <source>
        <dbReference type="ARBA" id="ARBA00022927"/>
    </source>
</evidence>
<dbReference type="OrthoDB" id="10254310at2759"/>
<dbReference type="PIRSF" id="PIRSF037096">
    <property type="entry name" value="AP3_complex_beta"/>
    <property type="match status" value="1"/>
</dbReference>
<protein>
    <recommendedName>
        <fullName evidence="7">Clathrin/coatomer adaptor adaptin-like N-terminal domain-containing protein</fullName>
    </recommendedName>
</protein>
<proteinExistence type="inferred from homology"/>
<evidence type="ECO:0000256" key="1">
    <source>
        <dbReference type="ARBA" id="ARBA00004308"/>
    </source>
</evidence>
<feature type="region of interest" description="Disordered" evidence="6">
    <location>
        <begin position="684"/>
        <end position="805"/>
    </location>
</feature>
<reference evidence="8" key="1">
    <citation type="journal article" date="2016" name="Mol. Biol. Evol.">
        <title>Comparative Genomics of Early-Diverging Mushroom-Forming Fungi Provides Insights into the Origins of Lignocellulose Decay Capabilities.</title>
        <authorList>
            <person name="Nagy L.G."/>
            <person name="Riley R."/>
            <person name="Tritt A."/>
            <person name="Adam C."/>
            <person name="Daum C."/>
            <person name="Floudas D."/>
            <person name="Sun H."/>
            <person name="Yadav J.S."/>
            <person name="Pangilinan J."/>
            <person name="Larsson K.H."/>
            <person name="Matsuura K."/>
            <person name="Barry K."/>
            <person name="Labutti K."/>
            <person name="Kuo R."/>
            <person name="Ohm R.A."/>
            <person name="Bhattacharya S.S."/>
            <person name="Shirouzu T."/>
            <person name="Yoshinaga Y."/>
            <person name="Martin F.M."/>
            <person name="Grigoriev I.V."/>
            <person name="Hibbett D.S."/>
        </authorList>
    </citation>
    <scope>NUCLEOTIDE SEQUENCE [LARGE SCALE GENOMIC DNA]</scope>
    <source>
        <strain evidence="8">CBS 109695</strain>
    </source>
</reference>
<dbReference type="AlphaFoldDB" id="A0A166QLT0"/>
<dbReference type="STRING" id="436010.A0A166QLT0"/>
<dbReference type="GO" id="GO:0012505">
    <property type="term" value="C:endomembrane system"/>
    <property type="evidence" value="ECO:0007669"/>
    <property type="project" value="UniProtKB-SubCell"/>
</dbReference>
<name>A0A166QLT0_9AGAM</name>
<keyword evidence="5" id="KW-0472">Membrane</keyword>
<feature type="compositionally biased region" description="Low complexity" evidence="6">
    <location>
        <begin position="692"/>
        <end position="712"/>
    </location>
</feature>
<sequence>MAALNLNSISENASRLGMRIQESFSEHTRDIIIRGSSSAIFDTPDDRGKDIRKQLDSSSDREKLDAMKRLIALISKGRNVSEYFAQVVKNVSSHNLEIRKLVYIYLLRYSTFEPDLALLSINSFQKDLNDSSPLIRAMALRVLSGIRVSMIGSIVVLAIKKCSADSSPYVRKAAALAIPKCYQLDESHLPSLIPIVIALLRDRSPLAIGAASVAFQTICPTRFDLLHPLYRRLCRVLVDVDEWGQVELMDLLVRYARNMLARPSVIMRPTATGEDTEEEVDKDLELLLTSAEPLFQSCNPAVVLAVARLFYYLAPPSKLSRIVQPLVRLPHISPQVERVALAYILLISHSHPTLFAPHYTGFLVRTHDIHQIKLDKISLLLNIVTPDNLQFILREFVDYAEDVDDSVVAASIQAIGRCPRNHPELMQQCLTALMTMIKSTHSGVVSNAVVVLKSLVQSQLQTSLSSSQSTLSAIRNETHPALAIIAQLAQRIVDIKHSEARACVLWLVGQYAESGAQSQGASDGIDGIAAWAPDVLRQAAKVFHQETTDVKLQISTLAAKLLVLAPESQPLILLSRYVFSLARYDTNYDVRDRARMLVNLLAGLAPDINGEADDRTGGRSGVILRREQVKRVLFEGKAGIVEAYARPEDENLTIGSLGVITGRDMHGDRILPYWLEHGVQSSLRDTEEEIPAQSFSAMSSAQSQSQPHSNASKHVPRSSIVLTPTGTPAASPGTHGGGKEAWKDLDKFYESDSEEEESEASTNASSDDVDEEDGEESDEHEEEEPEEESEEDGEESHLSPRHTNA</sequence>
<organism evidence="8">
    <name type="scientific">Athelia psychrophila</name>
    <dbReference type="NCBI Taxonomy" id="1759441"/>
    <lineage>
        <taxon>Eukaryota</taxon>
        <taxon>Fungi</taxon>
        <taxon>Dikarya</taxon>
        <taxon>Basidiomycota</taxon>
        <taxon>Agaricomycotina</taxon>
        <taxon>Agaricomycetes</taxon>
        <taxon>Agaricomycetidae</taxon>
        <taxon>Atheliales</taxon>
        <taxon>Atheliaceae</taxon>
        <taxon>Athelia</taxon>
    </lineage>
</organism>
<feature type="domain" description="Clathrin/coatomer adaptor adaptin-like N-terminal" evidence="7">
    <location>
        <begin position="49"/>
        <end position="601"/>
    </location>
</feature>
<evidence type="ECO:0000256" key="6">
    <source>
        <dbReference type="SAM" id="MobiDB-lite"/>
    </source>
</evidence>